<protein>
    <submittedName>
        <fullName evidence="1">Uncharacterized protein</fullName>
    </submittedName>
</protein>
<evidence type="ECO:0000313" key="1">
    <source>
        <dbReference type="EMBL" id="JAH34530.1"/>
    </source>
</evidence>
<organism evidence="1">
    <name type="scientific">Anguilla anguilla</name>
    <name type="common">European freshwater eel</name>
    <name type="synonym">Muraena anguilla</name>
    <dbReference type="NCBI Taxonomy" id="7936"/>
    <lineage>
        <taxon>Eukaryota</taxon>
        <taxon>Metazoa</taxon>
        <taxon>Chordata</taxon>
        <taxon>Craniata</taxon>
        <taxon>Vertebrata</taxon>
        <taxon>Euteleostomi</taxon>
        <taxon>Actinopterygii</taxon>
        <taxon>Neopterygii</taxon>
        <taxon>Teleostei</taxon>
        <taxon>Anguilliformes</taxon>
        <taxon>Anguillidae</taxon>
        <taxon>Anguilla</taxon>
    </lineage>
</organism>
<proteinExistence type="predicted"/>
<accession>A0A0E9S1I7</accession>
<dbReference type="EMBL" id="GBXM01074047">
    <property type="protein sequence ID" value="JAH34530.1"/>
    <property type="molecule type" value="Transcribed_RNA"/>
</dbReference>
<reference evidence="1" key="1">
    <citation type="submission" date="2014-11" db="EMBL/GenBank/DDBJ databases">
        <authorList>
            <person name="Amaro Gonzalez C."/>
        </authorList>
    </citation>
    <scope>NUCLEOTIDE SEQUENCE</scope>
</reference>
<reference evidence="1" key="2">
    <citation type="journal article" date="2015" name="Fish Shellfish Immunol.">
        <title>Early steps in the European eel (Anguilla anguilla)-Vibrio vulnificus interaction in the gills: Role of the RtxA13 toxin.</title>
        <authorList>
            <person name="Callol A."/>
            <person name="Pajuelo D."/>
            <person name="Ebbesson L."/>
            <person name="Teles M."/>
            <person name="MacKenzie S."/>
            <person name="Amaro C."/>
        </authorList>
    </citation>
    <scope>NUCLEOTIDE SEQUENCE</scope>
</reference>
<sequence length="42" mass="5152">MEMYCFCGDSSTYILRDRTYLQSHHLIKSFSKLYRLLLNKIY</sequence>
<dbReference type="AlphaFoldDB" id="A0A0E9S1I7"/>
<name>A0A0E9S1I7_ANGAN</name>